<dbReference type="GO" id="GO:0005507">
    <property type="term" value="F:copper ion binding"/>
    <property type="evidence" value="ECO:0007669"/>
    <property type="project" value="InterPro"/>
</dbReference>
<organism evidence="4 5">
    <name type="scientific">Morus notabilis</name>
    <dbReference type="NCBI Taxonomy" id="981085"/>
    <lineage>
        <taxon>Eukaryota</taxon>
        <taxon>Viridiplantae</taxon>
        <taxon>Streptophyta</taxon>
        <taxon>Embryophyta</taxon>
        <taxon>Tracheophyta</taxon>
        <taxon>Spermatophyta</taxon>
        <taxon>Magnoliopsida</taxon>
        <taxon>eudicotyledons</taxon>
        <taxon>Gunneridae</taxon>
        <taxon>Pentapetalae</taxon>
        <taxon>rosids</taxon>
        <taxon>fabids</taxon>
        <taxon>Rosales</taxon>
        <taxon>Moraceae</taxon>
        <taxon>Moreae</taxon>
        <taxon>Morus</taxon>
    </lineage>
</organism>
<dbReference type="InterPro" id="IPR011706">
    <property type="entry name" value="Cu-oxidase_C"/>
</dbReference>
<name>W9RGI5_9ROSA</name>
<accession>W9RGI5</accession>
<evidence type="ECO:0000256" key="1">
    <source>
        <dbReference type="ARBA" id="ARBA00010609"/>
    </source>
</evidence>
<dbReference type="EMBL" id="KE345018">
    <property type="protein sequence ID" value="EXB89984.1"/>
    <property type="molecule type" value="Genomic_DNA"/>
</dbReference>
<keyword evidence="5" id="KW-1185">Reference proteome</keyword>
<sequence length="112" mass="12213">MSIPFGGMPTPLGSEQPCMELSSSTRDPGNPFTLTKVKKLKYNAVVEIVFQNTALVGIESHPIRLHGFNFHVLAHGFGNCDAAEDCNKKFNLINPQSRNTISVPVGGKTTIW</sequence>
<comment type="similarity">
    <text evidence="1">Belongs to the multicopper oxidase family.</text>
</comment>
<feature type="domain" description="Plastocyanin-like" evidence="3">
    <location>
        <begin position="28"/>
        <end position="111"/>
    </location>
</feature>
<protein>
    <recommendedName>
        <fullName evidence="3">Plastocyanin-like domain-containing protein</fullName>
    </recommendedName>
</protein>
<evidence type="ECO:0000256" key="2">
    <source>
        <dbReference type="SAM" id="MobiDB-lite"/>
    </source>
</evidence>
<dbReference type="SUPFAM" id="SSF49503">
    <property type="entry name" value="Cupredoxins"/>
    <property type="match status" value="1"/>
</dbReference>
<evidence type="ECO:0000259" key="3">
    <source>
        <dbReference type="Pfam" id="PF07731"/>
    </source>
</evidence>
<dbReference type="Pfam" id="PF07731">
    <property type="entry name" value="Cu-oxidase_2"/>
    <property type="match status" value="1"/>
</dbReference>
<dbReference type="PANTHER" id="PTHR11709">
    <property type="entry name" value="MULTI-COPPER OXIDASE"/>
    <property type="match status" value="1"/>
</dbReference>
<dbReference type="InterPro" id="IPR008972">
    <property type="entry name" value="Cupredoxin"/>
</dbReference>
<dbReference type="GO" id="GO:0016491">
    <property type="term" value="F:oxidoreductase activity"/>
    <property type="evidence" value="ECO:0007669"/>
    <property type="project" value="InterPro"/>
</dbReference>
<dbReference type="eggNOG" id="KOG1263">
    <property type="taxonomic scope" value="Eukaryota"/>
</dbReference>
<dbReference type="InterPro" id="IPR045087">
    <property type="entry name" value="Cu-oxidase_fam"/>
</dbReference>
<reference evidence="5" key="1">
    <citation type="submission" date="2013-01" db="EMBL/GenBank/DDBJ databases">
        <title>Draft Genome Sequence of a Mulberry Tree, Morus notabilis C.K. Schneid.</title>
        <authorList>
            <person name="He N."/>
            <person name="Zhao S."/>
        </authorList>
    </citation>
    <scope>NUCLEOTIDE SEQUENCE</scope>
</reference>
<gene>
    <name evidence="4" type="ORF">L484_023637</name>
</gene>
<dbReference type="AlphaFoldDB" id="W9RGI5"/>
<evidence type="ECO:0000313" key="5">
    <source>
        <dbReference type="Proteomes" id="UP000030645"/>
    </source>
</evidence>
<feature type="region of interest" description="Disordered" evidence="2">
    <location>
        <begin position="1"/>
        <end position="27"/>
    </location>
</feature>
<evidence type="ECO:0000313" key="4">
    <source>
        <dbReference type="EMBL" id="EXB89984.1"/>
    </source>
</evidence>
<dbReference type="STRING" id="981085.W9RGI5"/>
<dbReference type="Proteomes" id="UP000030645">
    <property type="component" value="Unassembled WGS sequence"/>
</dbReference>
<dbReference type="PANTHER" id="PTHR11709:SF9">
    <property type="entry name" value="LACCASE-7"/>
    <property type="match status" value="1"/>
</dbReference>
<proteinExistence type="inferred from homology"/>
<dbReference type="Gene3D" id="2.60.40.420">
    <property type="entry name" value="Cupredoxins - blue copper proteins"/>
    <property type="match status" value="1"/>
</dbReference>